<accession>L0NK53</accession>
<keyword evidence="2" id="KW-1185">Reference proteome</keyword>
<proteinExistence type="predicted"/>
<gene>
    <name evidence="1" type="ORF">NT26_3552</name>
</gene>
<organism evidence="1 2">
    <name type="scientific">Pseudorhizobium banfieldiae</name>
    <dbReference type="NCBI Taxonomy" id="1125847"/>
    <lineage>
        <taxon>Bacteria</taxon>
        <taxon>Pseudomonadati</taxon>
        <taxon>Pseudomonadota</taxon>
        <taxon>Alphaproteobacteria</taxon>
        <taxon>Hyphomicrobiales</taxon>
        <taxon>Rhizobiaceae</taxon>
        <taxon>Rhizobium/Agrobacterium group</taxon>
        <taxon>Pseudorhizobium</taxon>
    </lineage>
</organism>
<reference evidence="1 2" key="1">
    <citation type="journal article" date="2013" name="Genome Biol. Evol.">
        <title>Life in an arsenic-containing gold mine: genome and physiology of the autotrophic arsenite-oxidizing bacterium rhizobium sp. NT-26.</title>
        <authorList>
            <person name="Andres J."/>
            <person name="Arsene-Ploetze F."/>
            <person name="Barbe V."/>
            <person name="Brochier-Armanet C."/>
            <person name="Cleiss-Arnold J."/>
            <person name="Coppee J.Y."/>
            <person name="Dillies M.A."/>
            <person name="Geist"/>
            <person name="L"/>
            <person name="Joublin A."/>
            <person name="Koechler S."/>
            <person name="Lassalle F."/>
            <person name="Marchal M."/>
            <person name="Medigue C."/>
            <person name="Muller D."/>
            <person name="Nesme X."/>
            <person name="Plewniak F."/>
            <person name="Proux C."/>
            <person name="Ramirez-Bahena M.H."/>
            <person name="Schenowitz C."/>
            <person name="Sismeiro O."/>
            <person name="Vallenet D."/>
            <person name="Santini J.M."/>
            <person name="Bertin P.N."/>
        </authorList>
    </citation>
    <scope>NUCLEOTIDE SEQUENCE [LARGE SCALE GENOMIC DNA]</scope>
    <source>
        <strain evidence="1 2">NT-26</strain>
    </source>
</reference>
<evidence type="ECO:0000313" key="2">
    <source>
        <dbReference type="Proteomes" id="UP000010792"/>
    </source>
</evidence>
<evidence type="ECO:0000313" key="1">
    <source>
        <dbReference type="EMBL" id="CCF21274.1"/>
    </source>
</evidence>
<dbReference type="KEGG" id="rht:NT26_3552"/>
<sequence>MFSHSCLNWFKDLAHFTSTYSKVEGQCSRFRRRSVSRDVCGQAGAGALSRCRNVR</sequence>
<dbReference type="Proteomes" id="UP000010792">
    <property type="component" value="Chromosome"/>
</dbReference>
<dbReference type="EMBL" id="FO082820">
    <property type="protein sequence ID" value="CCF21274.1"/>
    <property type="molecule type" value="Genomic_DNA"/>
</dbReference>
<name>L0NK53_9HYPH</name>
<dbReference type="AlphaFoldDB" id="L0NK53"/>
<protein>
    <submittedName>
        <fullName evidence="1">Uncharacterized protein</fullName>
    </submittedName>
</protein>